<sequence length="473" mass="54032">MGNKTRIKPPLLRNRMAFHLQLQHRASLLFLILLLCSFTKLSQSASVESTIRNTNNNHHNVQFRNRMERRATYPHEQQYQPTYSPDQHNKYDSRVGILEDDTLRLSLSIDNDGGLSAPSLHLIEPKVYHRVPGESGMIRPDNSYRDKNNEVLSASAPSPNVVNNHEIEEEEVTEDDDMNDNYHHHFPYIESYREKYTKPELNHVAPTKQIPVAPKSKKIWSEIIAQFIFRRRFGNVADLDDEHSKYFVKTRPRSVTTSGSNIYSNFYYEPPSSHHLDIDYHEDGEVSHNDYNHDDHELPHQDTTVTTQILHQTLDVSTSQSIVPKFTLNLVSALKLILTLKLGLPSNGEKTSGITTEAPITTTDATGIPGTPGVDYPVMHNIPQTGFDAWHYCDFTDGHSTFLCPNGTLFSQVLLTCDWWFNVDCDQARQLYVLNERLYRYIKPPNRAFRRISRGACGQLVDTAVADGTVTQS</sequence>
<dbReference type="GO" id="GO:0005576">
    <property type="term" value="C:extracellular region"/>
    <property type="evidence" value="ECO:0007669"/>
    <property type="project" value="InterPro"/>
</dbReference>
<proteinExistence type="predicted"/>
<protein>
    <recommendedName>
        <fullName evidence="2">Chitin-binding type-2 domain-containing protein</fullName>
    </recommendedName>
</protein>
<evidence type="ECO:0000256" key="1">
    <source>
        <dbReference type="SAM" id="SignalP"/>
    </source>
</evidence>
<dbReference type="Proteomes" id="UP000094527">
    <property type="component" value="Unassembled WGS sequence"/>
</dbReference>
<keyword evidence="1" id="KW-0732">Signal</keyword>
<dbReference type="PANTHER" id="PTHR22933">
    <property type="entry name" value="FI18007P1-RELATED"/>
    <property type="match status" value="1"/>
</dbReference>
<gene>
    <name evidence="3" type="ORF">Ocin01_18319</name>
</gene>
<accession>A0A1D2M5X2</accession>
<dbReference type="PANTHER" id="PTHR22933:SF18">
    <property type="match status" value="1"/>
</dbReference>
<evidence type="ECO:0000259" key="2">
    <source>
        <dbReference type="Pfam" id="PF01607"/>
    </source>
</evidence>
<dbReference type="Pfam" id="PF01607">
    <property type="entry name" value="CBM_14"/>
    <property type="match status" value="1"/>
</dbReference>
<dbReference type="InterPro" id="IPR036508">
    <property type="entry name" value="Chitin-bd_dom_sf"/>
</dbReference>
<feature type="chain" id="PRO_5008903502" description="Chitin-binding type-2 domain-containing protein" evidence="1">
    <location>
        <begin position="45"/>
        <end position="473"/>
    </location>
</feature>
<dbReference type="InterPro" id="IPR002557">
    <property type="entry name" value="Chitin-bd_dom"/>
</dbReference>
<dbReference type="EMBL" id="LJIJ01003695">
    <property type="protein sequence ID" value="ODM88363.1"/>
    <property type="molecule type" value="Genomic_DNA"/>
</dbReference>
<dbReference type="InterPro" id="IPR052976">
    <property type="entry name" value="Scoloptoxin-like"/>
</dbReference>
<evidence type="ECO:0000313" key="4">
    <source>
        <dbReference type="Proteomes" id="UP000094527"/>
    </source>
</evidence>
<name>A0A1D2M5X2_ORCCI</name>
<dbReference type="OrthoDB" id="6428908at2759"/>
<reference evidence="3 4" key="1">
    <citation type="journal article" date="2016" name="Genome Biol. Evol.">
        <title>Gene Family Evolution Reflects Adaptation to Soil Environmental Stressors in the Genome of the Collembolan Orchesella cincta.</title>
        <authorList>
            <person name="Faddeeva-Vakhrusheva A."/>
            <person name="Derks M.F."/>
            <person name="Anvar S.Y."/>
            <person name="Agamennone V."/>
            <person name="Suring W."/>
            <person name="Smit S."/>
            <person name="van Straalen N.M."/>
            <person name="Roelofs D."/>
        </authorList>
    </citation>
    <scope>NUCLEOTIDE SEQUENCE [LARGE SCALE GENOMIC DNA]</scope>
    <source>
        <tissue evidence="3">Mixed pool</tissue>
    </source>
</reference>
<evidence type="ECO:0000313" key="3">
    <source>
        <dbReference type="EMBL" id="ODM88363.1"/>
    </source>
</evidence>
<keyword evidence="4" id="KW-1185">Reference proteome</keyword>
<dbReference type="GO" id="GO:0008061">
    <property type="term" value="F:chitin binding"/>
    <property type="evidence" value="ECO:0007669"/>
    <property type="project" value="InterPro"/>
</dbReference>
<feature type="signal peptide" evidence="1">
    <location>
        <begin position="1"/>
        <end position="44"/>
    </location>
</feature>
<dbReference type="AlphaFoldDB" id="A0A1D2M5X2"/>
<comment type="caution">
    <text evidence="3">The sequence shown here is derived from an EMBL/GenBank/DDBJ whole genome shotgun (WGS) entry which is preliminary data.</text>
</comment>
<dbReference type="Gene3D" id="2.170.140.10">
    <property type="entry name" value="Chitin binding domain"/>
    <property type="match status" value="1"/>
</dbReference>
<feature type="domain" description="Chitin-binding type-2" evidence="2">
    <location>
        <begin position="389"/>
        <end position="425"/>
    </location>
</feature>
<dbReference type="STRING" id="48709.A0A1D2M5X2"/>
<organism evidence="3 4">
    <name type="scientific">Orchesella cincta</name>
    <name type="common">Springtail</name>
    <name type="synonym">Podura cincta</name>
    <dbReference type="NCBI Taxonomy" id="48709"/>
    <lineage>
        <taxon>Eukaryota</taxon>
        <taxon>Metazoa</taxon>
        <taxon>Ecdysozoa</taxon>
        <taxon>Arthropoda</taxon>
        <taxon>Hexapoda</taxon>
        <taxon>Collembola</taxon>
        <taxon>Entomobryomorpha</taxon>
        <taxon>Entomobryoidea</taxon>
        <taxon>Orchesellidae</taxon>
        <taxon>Orchesellinae</taxon>
        <taxon>Orchesella</taxon>
    </lineage>
</organism>
<dbReference type="SUPFAM" id="SSF57625">
    <property type="entry name" value="Invertebrate chitin-binding proteins"/>
    <property type="match status" value="1"/>
</dbReference>